<feature type="compositionally biased region" description="Pro residues" evidence="1">
    <location>
        <begin position="87"/>
        <end position="114"/>
    </location>
</feature>
<keyword evidence="2" id="KW-0472">Membrane</keyword>
<dbReference type="NCBIfam" id="NF033635">
    <property type="entry name" value="SLATT_fungal"/>
    <property type="match status" value="1"/>
</dbReference>
<name>A0A0A1UMG8_9HYPO</name>
<dbReference type="Pfam" id="PF18142">
    <property type="entry name" value="SLATT_fungal"/>
    <property type="match status" value="1"/>
</dbReference>
<evidence type="ECO:0000256" key="1">
    <source>
        <dbReference type="SAM" id="MobiDB-lite"/>
    </source>
</evidence>
<reference evidence="4 5" key="1">
    <citation type="submission" date="2014-02" db="EMBL/GenBank/DDBJ databases">
        <title>The genome sequence of the entomopathogenic fungus Metarhizium robertsii ARSEF 2575.</title>
        <authorList>
            <person name="Giuliano Garisto Donzelli B."/>
            <person name="Roe B.A."/>
            <person name="Macmil S.L."/>
            <person name="Krasnoff S.B."/>
            <person name="Gibson D.M."/>
        </authorList>
    </citation>
    <scope>NUCLEOTIDE SEQUENCE [LARGE SCALE GENOMIC DNA]</scope>
    <source>
        <strain evidence="4 5">ARSEF 2575</strain>
    </source>
</reference>
<evidence type="ECO:0000313" key="4">
    <source>
        <dbReference type="EMBL" id="EXU95326.1"/>
    </source>
</evidence>
<dbReference type="OrthoDB" id="4939995at2759"/>
<dbReference type="HOGENOM" id="CLU_814042_0_0_1"/>
<feature type="compositionally biased region" description="Low complexity" evidence="1">
    <location>
        <begin position="55"/>
        <end position="68"/>
    </location>
</feature>
<feature type="transmembrane region" description="Helical" evidence="2">
    <location>
        <begin position="182"/>
        <end position="206"/>
    </location>
</feature>
<evidence type="ECO:0000259" key="3">
    <source>
        <dbReference type="Pfam" id="PF18142"/>
    </source>
</evidence>
<protein>
    <recommendedName>
        <fullName evidence="3">SMODS and SLOG-associating 2TM effector domain-containing protein</fullName>
    </recommendedName>
</protein>
<keyword evidence="2" id="KW-0812">Transmembrane</keyword>
<dbReference type="AlphaFoldDB" id="A0A0A1UMG8"/>
<feature type="region of interest" description="Disordered" evidence="1">
    <location>
        <begin position="284"/>
        <end position="310"/>
    </location>
</feature>
<evidence type="ECO:0000256" key="2">
    <source>
        <dbReference type="SAM" id="Phobius"/>
    </source>
</evidence>
<evidence type="ECO:0000313" key="5">
    <source>
        <dbReference type="Proteomes" id="UP000030151"/>
    </source>
</evidence>
<dbReference type="Proteomes" id="UP000030151">
    <property type="component" value="Unassembled WGS sequence"/>
</dbReference>
<sequence>MSQNGSREQPGVPGVVSQQTSTEQTPLLERAASPEAGPSQEPRPLVERAPSQERAASPQPDPSQQPADLPEPGASPEPGPLEERPPSPEPGPSQEQPPPQARPPVPRPEPPTPDTVPEFEPVRPSRRCVWVRWFGCYSRPSVTGPREKRLGSTDFDKYWNATLRIHNESECERTREQGLYVFTYWLVWGLVIAQLIISAFITGFTAFAPAPSQHALRSMADTLSQIPITSLGGATFIITSLLSLMRTEPERRWRNSQEYKKVIDLITQTSETLEYLGWVKDMRVPDPTGAQQEPTQAKEPTKPIHAPPRPHGIRHVGGLVEDAFLAYEAAKRNVALNRPGDFGLIPPRSPVNPVEV</sequence>
<feature type="domain" description="SMODS and SLOG-associating 2TM effector" evidence="3">
    <location>
        <begin position="172"/>
        <end position="275"/>
    </location>
</feature>
<comment type="caution">
    <text evidence="4">The sequence shown here is derived from an EMBL/GenBank/DDBJ whole genome shotgun (WGS) entry which is preliminary data.</text>
</comment>
<gene>
    <name evidence="4" type="ORF">X797_011608</name>
</gene>
<feature type="transmembrane region" description="Helical" evidence="2">
    <location>
        <begin position="226"/>
        <end position="245"/>
    </location>
</feature>
<feature type="compositionally biased region" description="Polar residues" evidence="1">
    <location>
        <begin position="16"/>
        <end position="25"/>
    </location>
</feature>
<keyword evidence="2" id="KW-1133">Transmembrane helix</keyword>
<proteinExistence type="predicted"/>
<organism evidence="4 5">
    <name type="scientific">Metarhizium robertsii</name>
    <dbReference type="NCBI Taxonomy" id="568076"/>
    <lineage>
        <taxon>Eukaryota</taxon>
        <taxon>Fungi</taxon>
        <taxon>Dikarya</taxon>
        <taxon>Ascomycota</taxon>
        <taxon>Pezizomycotina</taxon>
        <taxon>Sordariomycetes</taxon>
        <taxon>Hypocreomycetidae</taxon>
        <taxon>Hypocreales</taxon>
        <taxon>Clavicipitaceae</taxon>
        <taxon>Metarhizium</taxon>
    </lineage>
</organism>
<feature type="region of interest" description="Disordered" evidence="1">
    <location>
        <begin position="1"/>
        <end position="121"/>
    </location>
</feature>
<dbReference type="eggNOG" id="ENOG502T54D">
    <property type="taxonomic scope" value="Eukaryota"/>
</dbReference>
<dbReference type="EMBL" id="JELW01000087">
    <property type="protein sequence ID" value="EXU95326.1"/>
    <property type="molecule type" value="Genomic_DNA"/>
</dbReference>
<dbReference type="InterPro" id="IPR041622">
    <property type="entry name" value="SLATT_fungi"/>
</dbReference>
<accession>A0A0A1UMG8</accession>